<feature type="compositionally biased region" description="Polar residues" evidence="1">
    <location>
        <begin position="72"/>
        <end position="82"/>
    </location>
</feature>
<dbReference type="EMBL" id="MWLD01000057">
    <property type="protein sequence ID" value="OOV31314.1"/>
    <property type="molecule type" value="Genomic_DNA"/>
</dbReference>
<proteinExistence type="predicted"/>
<dbReference type="AlphaFoldDB" id="A0A1T1CS02"/>
<name>A0A1T1CS02_9SYNE</name>
<feature type="region of interest" description="Disordered" evidence="1">
    <location>
        <begin position="70"/>
        <end position="193"/>
    </location>
</feature>
<keyword evidence="3" id="KW-1185">Reference proteome</keyword>
<dbReference type="Proteomes" id="UP000242636">
    <property type="component" value="Unassembled WGS sequence"/>
</dbReference>
<evidence type="ECO:0000313" key="3">
    <source>
        <dbReference type="Proteomes" id="UP000242636"/>
    </source>
</evidence>
<gene>
    <name evidence="2" type="ORF">BV61_04695</name>
</gene>
<sequence>MWARLTTIMTQDVYRRRPGHVLGNLVEAGRDLVHGAAGARPGSQRRRNGGGISQVSRWVGEGINWLLEEDSNSSAQETTLREPQSPIHGRRSSRTGRTANHAAAGTEPPWSNPGNDGLRRRPLQVIPHPAPPLLPQAEPSPDRWQETPSAAVKPRQPFGNQDASGSPRRDGGSGLSRPRPRSSRRIQPGGQDS</sequence>
<comment type="caution">
    <text evidence="2">The sequence shown here is derived from an EMBL/GenBank/DDBJ whole genome shotgun (WGS) entry which is preliminary data.</text>
</comment>
<evidence type="ECO:0000313" key="2">
    <source>
        <dbReference type="EMBL" id="OOV31314.1"/>
    </source>
</evidence>
<accession>A0A1T1CS02</accession>
<organism evidence="2 3">
    <name type="scientific">Candidatus Synechococcus spongiarum LMB bulk15M</name>
    <dbReference type="NCBI Taxonomy" id="1943582"/>
    <lineage>
        <taxon>Bacteria</taxon>
        <taxon>Bacillati</taxon>
        <taxon>Cyanobacteriota</taxon>
        <taxon>Cyanophyceae</taxon>
        <taxon>Synechococcales</taxon>
        <taxon>Synechococcaceae</taxon>
        <taxon>Synechococcus</taxon>
    </lineage>
</organism>
<reference evidence="2 3" key="1">
    <citation type="submission" date="2017-02" db="EMBL/GenBank/DDBJ databases">
        <title>Draft Genome Sequences of 'Candidatus Synechococcus spongiarum', Cyanobacterial Symbionts of the Mediterranean Sponge Aplysina aerophoba from two locations.</title>
        <authorList>
            <person name="Slaby B.M."/>
            <person name="Hentschel U."/>
        </authorList>
    </citation>
    <scope>NUCLEOTIDE SEQUENCE [LARGE SCALE GENOMIC DNA]</scope>
    <source>
        <strain evidence="2">LMB bulk15M</strain>
    </source>
</reference>
<evidence type="ECO:0000256" key="1">
    <source>
        <dbReference type="SAM" id="MobiDB-lite"/>
    </source>
</evidence>
<protein>
    <submittedName>
        <fullName evidence="2">Uncharacterized protein</fullName>
    </submittedName>
</protein>